<dbReference type="RefSeq" id="WP_056012061.1">
    <property type="nucleotide sequence ID" value="NZ_LLYZ01000002.1"/>
</dbReference>
<dbReference type="OrthoDB" id="1426214at2"/>
<keyword evidence="3" id="KW-1185">Reference proteome</keyword>
<evidence type="ECO:0000256" key="1">
    <source>
        <dbReference type="SAM" id="SignalP"/>
    </source>
</evidence>
<dbReference type="STRING" id="452084.AR438_03750"/>
<sequence length="273" mass="28779">MKNIFKLLGLFALLFASVACKDGDENAIYDGNPTAFFLDKFAVAKGPNVGYKDFDVKIGTMSPVSSTADFKLVKLSGNAIEGVDYMLVNNGATQIPAGSNSGVIKVRVYGAGLSQTVAKTLVFDLVSPNIPKANYNNTISLSLIFGCDSDLAGTYQYSTVNAFTPDGSTTSVPGPLTGSVVFTKVSDGVYSISDSSFGAFALFPGYAATSTGVRIQDLCGKLSFTTANQYGDTFSISNVVVNGNKLTFKWTTSYGEYGTTTLTKSNGNWPALN</sequence>
<dbReference type="EMBL" id="LLYZ01000002">
    <property type="protein sequence ID" value="KQK27331.1"/>
    <property type="molecule type" value="Genomic_DNA"/>
</dbReference>
<protein>
    <recommendedName>
        <fullName evidence="4">DUF1735 domain-containing protein</fullName>
    </recommendedName>
</protein>
<dbReference type="Proteomes" id="UP000051682">
    <property type="component" value="Unassembled WGS sequence"/>
</dbReference>
<feature type="chain" id="PRO_5006204742" description="DUF1735 domain-containing protein" evidence="1">
    <location>
        <begin position="22"/>
        <end position="273"/>
    </location>
</feature>
<keyword evidence="1" id="KW-0732">Signal</keyword>
<organism evidence="2 3">
    <name type="scientific">Chryseobacterium aquaticum</name>
    <dbReference type="NCBI Taxonomy" id="452084"/>
    <lineage>
        <taxon>Bacteria</taxon>
        <taxon>Pseudomonadati</taxon>
        <taxon>Bacteroidota</taxon>
        <taxon>Flavobacteriia</taxon>
        <taxon>Flavobacteriales</taxon>
        <taxon>Weeksellaceae</taxon>
        <taxon>Chryseobacterium group</taxon>
        <taxon>Chryseobacterium</taxon>
    </lineage>
</organism>
<dbReference type="PROSITE" id="PS51257">
    <property type="entry name" value="PROKAR_LIPOPROTEIN"/>
    <property type="match status" value="1"/>
</dbReference>
<feature type="signal peptide" evidence="1">
    <location>
        <begin position="1"/>
        <end position="21"/>
    </location>
</feature>
<comment type="caution">
    <text evidence="2">The sequence shown here is derived from an EMBL/GenBank/DDBJ whole genome shotgun (WGS) entry which is preliminary data.</text>
</comment>
<evidence type="ECO:0000313" key="3">
    <source>
        <dbReference type="Proteomes" id="UP000051682"/>
    </source>
</evidence>
<gene>
    <name evidence="2" type="ORF">AR438_03750</name>
</gene>
<proteinExistence type="predicted"/>
<name>A0A0Q3KC04_9FLAO</name>
<evidence type="ECO:0000313" key="2">
    <source>
        <dbReference type="EMBL" id="KQK27331.1"/>
    </source>
</evidence>
<dbReference type="AlphaFoldDB" id="A0A0Q3KC04"/>
<reference evidence="2 3" key="1">
    <citation type="submission" date="2015-10" db="EMBL/GenBank/DDBJ databases">
        <title>Chryseobacterium aquaticum genome.</title>
        <authorList>
            <person name="Newman J.D."/>
            <person name="Ferguson M.B."/>
            <person name="Miller J.R."/>
        </authorList>
    </citation>
    <scope>NUCLEOTIDE SEQUENCE [LARGE SCALE GENOMIC DNA]</scope>
    <source>
        <strain evidence="2 3">KCTC 12483</strain>
    </source>
</reference>
<accession>A0A0Q3KC04</accession>
<evidence type="ECO:0008006" key="4">
    <source>
        <dbReference type="Google" id="ProtNLM"/>
    </source>
</evidence>